<evidence type="ECO:0000313" key="4">
    <source>
        <dbReference type="Proteomes" id="UP000078550"/>
    </source>
</evidence>
<evidence type="ECO:0000313" key="2">
    <source>
        <dbReference type="EMBL" id="SBT40884.1"/>
    </source>
</evidence>
<gene>
    <name evidence="2" type="ORF">POVWA1_042960</name>
    <name evidence="3" type="ORF">POVWA2_041440</name>
</gene>
<sequence>MSFQGGGDRKRFKWRENSESLEKVEEGGVKRDTLDAVASSAKGMNVARAETLRNEHIQKRANRMLQNVREDSEAPKTNARKKRCNNLSSGVKSTNTSRIYAIFGITSLGTASFCFLSTSQHASARLNTSQHVSARLSTSQHASALLNTPQLFSAIV</sequence>
<feature type="compositionally biased region" description="Basic and acidic residues" evidence="1">
    <location>
        <begin position="14"/>
        <end position="28"/>
    </location>
</feature>
<feature type="region of interest" description="Disordered" evidence="1">
    <location>
        <begin position="63"/>
        <end position="91"/>
    </location>
</feature>
<feature type="region of interest" description="Disordered" evidence="1">
    <location>
        <begin position="1"/>
        <end position="28"/>
    </location>
</feature>
<evidence type="ECO:0000313" key="3">
    <source>
        <dbReference type="EMBL" id="SBT41228.1"/>
    </source>
</evidence>
<protein>
    <submittedName>
        <fullName evidence="2">Uncharacterized protein</fullName>
    </submittedName>
</protein>
<dbReference type="EMBL" id="FLRE01000156">
    <property type="protein sequence ID" value="SBT41228.1"/>
    <property type="molecule type" value="Genomic_DNA"/>
</dbReference>
<reference evidence="2" key="1">
    <citation type="submission" date="2016-05" db="EMBL/GenBank/DDBJ databases">
        <authorList>
            <person name="Lavstsen T."/>
            <person name="Jespersen J.S."/>
        </authorList>
    </citation>
    <scope>NUCLEOTIDE SEQUENCE [LARGE SCALE GENOMIC DNA]</scope>
</reference>
<evidence type="ECO:0000313" key="5">
    <source>
        <dbReference type="Proteomes" id="UP000078555"/>
    </source>
</evidence>
<keyword evidence="5" id="KW-1185">Reference proteome</keyword>
<proteinExistence type="predicted"/>
<dbReference type="Proteomes" id="UP000078555">
    <property type="component" value="Unassembled WGS sequence"/>
</dbReference>
<reference evidence="4 5" key="2">
    <citation type="submission" date="2016-05" db="EMBL/GenBank/DDBJ databases">
        <authorList>
            <person name="Naeem Raeece"/>
        </authorList>
    </citation>
    <scope>NUCLEOTIDE SEQUENCE [LARGE SCALE GENOMIC DNA]</scope>
</reference>
<accession>A0A1A8ZAI7</accession>
<dbReference type="EMBL" id="FLRD01000116">
    <property type="protein sequence ID" value="SBT40884.1"/>
    <property type="molecule type" value="Genomic_DNA"/>
</dbReference>
<organism evidence="2 5">
    <name type="scientific">Plasmodium ovale wallikeri</name>
    <dbReference type="NCBI Taxonomy" id="864142"/>
    <lineage>
        <taxon>Eukaryota</taxon>
        <taxon>Sar</taxon>
        <taxon>Alveolata</taxon>
        <taxon>Apicomplexa</taxon>
        <taxon>Aconoidasida</taxon>
        <taxon>Haemosporida</taxon>
        <taxon>Plasmodiidae</taxon>
        <taxon>Plasmodium</taxon>
        <taxon>Plasmodium (Plasmodium)</taxon>
    </lineage>
</organism>
<dbReference type="AlphaFoldDB" id="A0A1A8ZAI7"/>
<name>A0A1A8ZAI7_PLAOA</name>
<evidence type="ECO:0000256" key="1">
    <source>
        <dbReference type="SAM" id="MobiDB-lite"/>
    </source>
</evidence>
<dbReference type="Proteomes" id="UP000078550">
    <property type="component" value="Unassembled WGS sequence"/>
</dbReference>